<dbReference type="EMBL" id="MCFA01000314">
    <property type="protein sequence ID" value="ORX94259.1"/>
    <property type="molecule type" value="Genomic_DNA"/>
</dbReference>
<organism evidence="1 2">
    <name type="scientific">Clohesyomyces aquaticus</name>
    <dbReference type="NCBI Taxonomy" id="1231657"/>
    <lineage>
        <taxon>Eukaryota</taxon>
        <taxon>Fungi</taxon>
        <taxon>Dikarya</taxon>
        <taxon>Ascomycota</taxon>
        <taxon>Pezizomycotina</taxon>
        <taxon>Dothideomycetes</taxon>
        <taxon>Pleosporomycetidae</taxon>
        <taxon>Pleosporales</taxon>
        <taxon>Lindgomycetaceae</taxon>
        <taxon>Clohesyomyces</taxon>
    </lineage>
</organism>
<gene>
    <name evidence="1" type="ORF">BCR34DRAFT_594473</name>
</gene>
<comment type="caution">
    <text evidence="1">The sequence shown here is derived from an EMBL/GenBank/DDBJ whole genome shotgun (WGS) entry which is preliminary data.</text>
</comment>
<evidence type="ECO:0000313" key="2">
    <source>
        <dbReference type="Proteomes" id="UP000193144"/>
    </source>
</evidence>
<dbReference type="Proteomes" id="UP000193144">
    <property type="component" value="Unassembled WGS sequence"/>
</dbReference>
<protein>
    <submittedName>
        <fullName evidence="1">Uncharacterized protein</fullName>
    </submittedName>
</protein>
<dbReference type="InterPro" id="IPR036291">
    <property type="entry name" value="NAD(P)-bd_dom_sf"/>
</dbReference>
<name>A0A1Y1Y8F0_9PLEO</name>
<dbReference type="Gene3D" id="3.40.50.720">
    <property type="entry name" value="NAD(P)-binding Rossmann-like Domain"/>
    <property type="match status" value="1"/>
</dbReference>
<keyword evidence="2" id="KW-1185">Reference proteome</keyword>
<reference evidence="1 2" key="1">
    <citation type="submission" date="2016-07" db="EMBL/GenBank/DDBJ databases">
        <title>Pervasive Adenine N6-methylation of Active Genes in Fungi.</title>
        <authorList>
            <consortium name="DOE Joint Genome Institute"/>
            <person name="Mondo S.J."/>
            <person name="Dannebaum R.O."/>
            <person name="Kuo R.C."/>
            <person name="Labutti K."/>
            <person name="Haridas S."/>
            <person name="Kuo A."/>
            <person name="Salamov A."/>
            <person name="Ahrendt S.R."/>
            <person name="Lipzen A."/>
            <person name="Sullivan W."/>
            <person name="Andreopoulos W.B."/>
            <person name="Clum A."/>
            <person name="Lindquist E."/>
            <person name="Daum C."/>
            <person name="Ramamoorthy G.K."/>
            <person name="Gryganskyi A."/>
            <person name="Culley D."/>
            <person name="Magnuson J.K."/>
            <person name="James T.Y."/>
            <person name="O'Malley M.A."/>
            <person name="Stajich J.E."/>
            <person name="Spatafora J.W."/>
            <person name="Visel A."/>
            <person name="Grigoriev I.V."/>
        </authorList>
    </citation>
    <scope>NUCLEOTIDE SEQUENCE [LARGE SCALE GENOMIC DNA]</scope>
    <source>
        <strain evidence="1 2">CBS 115471</strain>
    </source>
</reference>
<sequence>MFRGYDSADYFPVSAVNVQGVFNRMSAELRNMREAMSTRVGWFCRQRRLGCRPASKFAVIGSTKAAARKKSKTGIRINALRRTQTTCRPLSWRQDAELGFQLPNDDVTSRRGRPDESRRPLPSCFRMRAASLPARCIRSTGGLFCWMRSFDAYARAGGAARGRAEDAGFRSSAVDKHLSH</sequence>
<evidence type="ECO:0000313" key="1">
    <source>
        <dbReference type="EMBL" id="ORX94259.1"/>
    </source>
</evidence>
<dbReference type="STRING" id="1231657.A0A1Y1Y8F0"/>
<dbReference type="AlphaFoldDB" id="A0A1Y1Y8F0"/>
<proteinExistence type="predicted"/>
<dbReference type="SUPFAM" id="SSF51735">
    <property type="entry name" value="NAD(P)-binding Rossmann-fold domains"/>
    <property type="match status" value="1"/>
</dbReference>
<accession>A0A1Y1Y8F0</accession>